<sequence>MLGFVTESNYPEAKAGDGQIFFFPGQSYRYVRVYATKLNGVGAESGYRLQLTDLQVFQ</sequence>
<dbReference type="Proteomes" id="UP001493487">
    <property type="component" value="Unassembled WGS sequence"/>
</dbReference>
<evidence type="ECO:0000313" key="1">
    <source>
        <dbReference type="EMBL" id="MEQ4486369.1"/>
    </source>
</evidence>
<protein>
    <submittedName>
        <fullName evidence="1">Uncharacterized protein</fullName>
    </submittedName>
</protein>
<proteinExistence type="predicted"/>
<gene>
    <name evidence="1" type="ORF">QJS35_28755</name>
</gene>
<organism evidence="1 2">
    <name type="scientific">Cohnella silvisoli</name>
    <dbReference type="NCBI Taxonomy" id="2873699"/>
    <lineage>
        <taxon>Bacteria</taxon>
        <taxon>Bacillati</taxon>
        <taxon>Bacillota</taxon>
        <taxon>Bacilli</taxon>
        <taxon>Bacillales</taxon>
        <taxon>Paenibacillaceae</taxon>
        <taxon>Cohnella</taxon>
    </lineage>
</organism>
<dbReference type="RefSeq" id="WP_232189460.1">
    <property type="nucleotide sequence ID" value="NZ_JAIOAP010000020.1"/>
</dbReference>
<accession>A0ABV1L227</accession>
<dbReference type="EMBL" id="JASKHM010000021">
    <property type="protein sequence ID" value="MEQ4486369.1"/>
    <property type="molecule type" value="Genomic_DNA"/>
</dbReference>
<dbReference type="Gene3D" id="2.60.120.260">
    <property type="entry name" value="Galactose-binding domain-like"/>
    <property type="match status" value="1"/>
</dbReference>
<keyword evidence="2" id="KW-1185">Reference proteome</keyword>
<name>A0ABV1L227_9BACL</name>
<reference evidence="1 2" key="1">
    <citation type="journal article" date="2023" name="Genome Announc.">
        <title>Pan-Genome Analyses of the Genus Cohnella and Proposal of the Novel Species Cohnella silvisoli sp. nov., Isolated from Forest Soil.</title>
        <authorList>
            <person name="Wang C."/>
            <person name="Mao L."/>
            <person name="Bao G."/>
            <person name="Zhu H."/>
        </authorList>
    </citation>
    <scope>NUCLEOTIDE SEQUENCE [LARGE SCALE GENOMIC DNA]</scope>
    <source>
        <strain evidence="1 2">NL03-T5-1</strain>
    </source>
</reference>
<evidence type="ECO:0000313" key="2">
    <source>
        <dbReference type="Proteomes" id="UP001493487"/>
    </source>
</evidence>
<comment type="caution">
    <text evidence="1">The sequence shown here is derived from an EMBL/GenBank/DDBJ whole genome shotgun (WGS) entry which is preliminary data.</text>
</comment>